<dbReference type="Pfam" id="PF25053">
    <property type="entry name" value="DUF7791"/>
    <property type="match status" value="1"/>
</dbReference>
<name>A0A6G1JHG9_9PLEO</name>
<evidence type="ECO:0000313" key="2">
    <source>
        <dbReference type="EMBL" id="KAF2689994.1"/>
    </source>
</evidence>
<keyword evidence="3" id="KW-1185">Reference proteome</keyword>
<dbReference type="EMBL" id="MU005571">
    <property type="protein sequence ID" value="KAF2689994.1"/>
    <property type="molecule type" value="Genomic_DNA"/>
</dbReference>
<feature type="non-terminal residue" evidence="2">
    <location>
        <position position="247"/>
    </location>
</feature>
<evidence type="ECO:0000259" key="1">
    <source>
        <dbReference type="Pfam" id="PF25053"/>
    </source>
</evidence>
<dbReference type="PANTHER" id="PTHR10039">
    <property type="entry name" value="AMELOGENIN"/>
    <property type="match status" value="1"/>
</dbReference>
<sequence>SLAEMREAFNMIGGGRVGTRKFCIFIDGLDEYAGNYVDGVTFVRTLVANPNVKIVVSSRPVPACVQAFSNKPQLQLQDLTEGDITEYVNDTIGSHPHMEILSKSDPVGTNRIQRDIGEKASGVFLWVCLVCHSLLESFACYDSVSELQYLVDELPREIEDLFQHMLSRIKPRYQEEAAKLLLICYQSQLASEDNRVYTASLAIANEYGFDLARMREPRGLAREEGAAKCQILEGRLRSRCCGLLEIN</sequence>
<evidence type="ECO:0000313" key="3">
    <source>
        <dbReference type="Proteomes" id="UP000799291"/>
    </source>
</evidence>
<dbReference type="PANTHER" id="PTHR10039:SF5">
    <property type="entry name" value="NACHT DOMAIN-CONTAINING PROTEIN"/>
    <property type="match status" value="1"/>
</dbReference>
<reference evidence="2" key="1">
    <citation type="journal article" date="2020" name="Stud. Mycol.">
        <title>101 Dothideomycetes genomes: a test case for predicting lifestyles and emergence of pathogens.</title>
        <authorList>
            <person name="Haridas S."/>
            <person name="Albert R."/>
            <person name="Binder M."/>
            <person name="Bloem J."/>
            <person name="Labutti K."/>
            <person name="Salamov A."/>
            <person name="Andreopoulos B."/>
            <person name="Baker S."/>
            <person name="Barry K."/>
            <person name="Bills G."/>
            <person name="Bluhm B."/>
            <person name="Cannon C."/>
            <person name="Castanera R."/>
            <person name="Culley D."/>
            <person name="Daum C."/>
            <person name="Ezra D."/>
            <person name="Gonzalez J."/>
            <person name="Henrissat B."/>
            <person name="Kuo A."/>
            <person name="Liang C."/>
            <person name="Lipzen A."/>
            <person name="Lutzoni F."/>
            <person name="Magnuson J."/>
            <person name="Mondo S."/>
            <person name="Nolan M."/>
            <person name="Ohm R."/>
            <person name="Pangilinan J."/>
            <person name="Park H.-J."/>
            <person name="Ramirez L."/>
            <person name="Alfaro M."/>
            <person name="Sun H."/>
            <person name="Tritt A."/>
            <person name="Yoshinaga Y."/>
            <person name="Zwiers L.-H."/>
            <person name="Turgeon B."/>
            <person name="Goodwin S."/>
            <person name="Spatafora J."/>
            <person name="Crous P."/>
            <person name="Grigoriev I."/>
        </authorList>
    </citation>
    <scope>NUCLEOTIDE SEQUENCE</scope>
    <source>
        <strain evidence="2">CBS 122367</strain>
    </source>
</reference>
<gene>
    <name evidence="2" type="ORF">K458DRAFT_277886</name>
</gene>
<feature type="domain" description="DUF7791" evidence="1">
    <location>
        <begin position="168"/>
        <end position="246"/>
    </location>
</feature>
<proteinExistence type="predicted"/>
<dbReference type="AlphaFoldDB" id="A0A6G1JHG9"/>
<dbReference type="Proteomes" id="UP000799291">
    <property type="component" value="Unassembled WGS sequence"/>
</dbReference>
<protein>
    <recommendedName>
        <fullName evidence="1">DUF7791 domain-containing protein</fullName>
    </recommendedName>
</protein>
<feature type="non-terminal residue" evidence="2">
    <location>
        <position position="1"/>
    </location>
</feature>
<accession>A0A6G1JHG9</accession>
<organism evidence="2 3">
    <name type="scientific">Lentithecium fluviatile CBS 122367</name>
    <dbReference type="NCBI Taxonomy" id="1168545"/>
    <lineage>
        <taxon>Eukaryota</taxon>
        <taxon>Fungi</taxon>
        <taxon>Dikarya</taxon>
        <taxon>Ascomycota</taxon>
        <taxon>Pezizomycotina</taxon>
        <taxon>Dothideomycetes</taxon>
        <taxon>Pleosporomycetidae</taxon>
        <taxon>Pleosporales</taxon>
        <taxon>Massarineae</taxon>
        <taxon>Lentitheciaceae</taxon>
        <taxon>Lentithecium</taxon>
    </lineage>
</organism>
<dbReference type="OrthoDB" id="443402at2759"/>
<dbReference type="InterPro" id="IPR056693">
    <property type="entry name" value="DUF7791"/>
</dbReference>